<feature type="binding site" evidence="1">
    <location>
        <position position="48"/>
    </location>
    <ligand>
        <name>Mg(2+)</name>
        <dbReference type="ChEBI" id="CHEBI:18420"/>
        <label>1</label>
    </ligand>
</feature>
<gene>
    <name evidence="3" type="ORF">VAPA_2c08250</name>
</gene>
<dbReference type="SUPFAM" id="SSF101478">
    <property type="entry name" value="ADP-ribosylglycohydrolase"/>
    <property type="match status" value="1"/>
</dbReference>
<feature type="binding site" evidence="1">
    <location>
        <position position="49"/>
    </location>
    <ligand>
        <name>Mg(2+)</name>
        <dbReference type="ChEBI" id="CHEBI:18420"/>
        <label>1</label>
    </ligand>
</feature>
<keyword evidence="1" id="KW-0460">Magnesium</keyword>
<dbReference type="GO" id="GO:0046872">
    <property type="term" value="F:metal ion binding"/>
    <property type="evidence" value="ECO:0007669"/>
    <property type="project" value="UniProtKB-KW"/>
</dbReference>
<feature type="compositionally biased region" description="Low complexity" evidence="2">
    <location>
        <begin position="136"/>
        <end position="157"/>
    </location>
</feature>
<comment type="cofactor">
    <cofactor evidence="1">
        <name>Mg(2+)</name>
        <dbReference type="ChEBI" id="CHEBI:18420"/>
    </cofactor>
    <text evidence="1">Binds 2 magnesium ions per subunit.</text>
</comment>
<dbReference type="Pfam" id="PF03747">
    <property type="entry name" value="ADP_ribosyl_GH"/>
    <property type="match status" value="1"/>
</dbReference>
<feature type="binding site" evidence="1">
    <location>
        <position position="50"/>
    </location>
    <ligand>
        <name>Mg(2+)</name>
        <dbReference type="ChEBI" id="CHEBI:18420"/>
        <label>1</label>
    </ligand>
</feature>
<evidence type="ECO:0000313" key="4">
    <source>
        <dbReference type="Proteomes" id="UP000016223"/>
    </source>
</evidence>
<dbReference type="HOGENOM" id="CLU_1677112_0_0_4"/>
<dbReference type="GO" id="GO:0016787">
    <property type="term" value="F:hydrolase activity"/>
    <property type="evidence" value="ECO:0007669"/>
    <property type="project" value="UniProtKB-KW"/>
</dbReference>
<keyword evidence="1" id="KW-0479">Metal-binding</keyword>
<proteinExistence type="predicted"/>
<sequence length="157" mass="17693">MNDRERYRGCLLGLACGDAVGTTVEFMPRGTFEPVTGMAGGVQPGEWTDDTSMALCLATSLVWRRGFDPVDQMNRYCNSRSVGYRRIRVFLRRKGFELSGSRTHRLWRQAGLLVPRKRPHKRIASVRPRIPRRSRPTWSGPTTSSSTPRPAASRSNA</sequence>
<dbReference type="KEGG" id="vpd:VAPA_2c08250"/>
<dbReference type="AlphaFoldDB" id="T1XLF7"/>
<dbReference type="EMBL" id="CP003912">
    <property type="protein sequence ID" value="AGU53381.1"/>
    <property type="molecule type" value="Genomic_DNA"/>
</dbReference>
<dbReference type="InterPro" id="IPR036705">
    <property type="entry name" value="Ribosyl_crysJ1_sf"/>
</dbReference>
<dbReference type="PANTHER" id="PTHR16222">
    <property type="entry name" value="ADP-RIBOSYLGLYCOHYDROLASE"/>
    <property type="match status" value="1"/>
</dbReference>
<dbReference type="Proteomes" id="UP000016223">
    <property type="component" value="Chromosome 2"/>
</dbReference>
<protein>
    <submittedName>
        <fullName evidence="3">Putative ADP-ribosylglycohydrolase</fullName>
    </submittedName>
</protein>
<dbReference type="PANTHER" id="PTHR16222:SF12">
    <property type="entry name" value="ADP-RIBOSYLGLYCOHYDROLASE-RELATED"/>
    <property type="match status" value="1"/>
</dbReference>
<feature type="compositionally biased region" description="Basic residues" evidence="2">
    <location>
        <begin position="118"/>
        <end position="135"/>
    </location>
</feature>
<evidence type="ECO:0000256" key="2">
    <source>
        <dbReference type="SAM" id="MobiDB-lite"/>
    </source>
</evidence>
<organism evidence="3 4">
    <name type="scientific">Variovorax paradoxus B4</name>
    <dbReference type="NCBI Taxonomy" id="1246301"/>
    <lineage>
        <taxon>Bacteria</taxon>
        <taxon>Pseudomonadati</taxon>
        <taxon>Pseudomonadota</taxon>
        <taxon>Betaproteobacteria</taxon>
        <taxon>Burkholderiales</taxon>
        <taxon>Comamonadaceae</taxon>
        <taxon>Variovorax</taxon>
    </lineage>
</organism>
<dbReference type="Gene3D" id="1.10.4080.10">
    <property type="entry name" value="ADP-ribosylation/Crystallin J1"/>
    <property type="match status" value="1"/>
</dbReference>
<evidence type="ECO:0000256" key="1">
    <source>
        <dbReference type="PIRSR" id="PIRSR605502-1"/>
    </source>
</evidence>
<dbReference type="InterPro" id="IPR005502">
    <property type="entry name" value="Ribosyl_crysJ1"/>
</dbReference>
<evidence type="ECO:0000313" key="3">
    <source>
        <dbReference type="EMBL" id="AGU53381.1"/>
    </source>
</evidence>
<name>T1XLF7_VARPD</name>
<dbReference type="PATRIC" id="fig|1246301.3.peg.6354"/>
<accession>T1XLF7</accession>
<dbReference type="InterPro" id="IPR050792">
    <property type="entry name" value="ADP-ribosylglycohydrolase"/>
</dbReference>
<keyword evidence="3" id="KW-0378">Hydrolase</keyword>
<feature type="region of interest" description="Disordered" evidence="2">
    <location>
        <begin position="118"/>
        <end position="157"/>
    </location>
</feature>
<reference evidence="3 4" key="1">
    <citation type="submission" date="2012-10" db="EMBL/GenBank/DDBJ databases">
        <title>Genome sequence of Variovorax paradoxus B4.</title>
        <authorList>
            <person name="Schuldes J."/>
            <person name="Brandt U."/>
            <person name="Hiessl S."/>
            <person name="Wuebbeler J.H."/>
            <person name="Thuermer A."/>
            <person name="Steinbuechel A."/>
            <person name="Daniel R."/>
        </authorList>
    </citation>
    <scope>NUCLEOTIDE SEQUENCE [LARGE SCALE GENOMIC DNA]</scope>
    <source>
        <strain evidence="3 4">B4</strain>
    </source>
</reference>